<evidence type="ECO:0000313" key="8">
    <source>
        <dbReference type="EMBL" id="MBA2880394.1"/>
    </source>
</evidence>
<dbReference type="InterPro" id="IPR051316">
    <property type="entry name" value="Zinc-reg_GTPase_activator"/>
</dbReference>
<dbReference type="SUPFAM" id="SSF90002">
    <property type="entry name" value="Hypothetical protein YjiA, C-terminal domain"/>
    <property type="match status" value="1"/>
</dbReference>
<dbReference type="Pfam" id="PF07683">
    <property type="entry name" value="CobW_C"/>
    <property type="match status" value="1"/>
</dbReference>
<keyword evidence="1" id="KW-0547">Nucleotide-binding</keyword>
<dbReference type="GO" id="GO:0016787">
    <property type="term" value="F:hydrolase activity"/>
    <property type="evidence" value="ECO:0007669"/>
    <property type="project" value="UniProtKB-KW"/>
</dbReference>
<comment type="caution">
    <text evidence="8">The sequence shown here is derived from an EMBL/GenBank/DDBJ whole genome shotgun (WGS) entry which is preliminary data.</text>
</comment>
<keyword evidence="2" id="KW-0378">Hydrolase</keyword>
<name>A0A7W0C746_9BACT</name>
<dbReference type="SMART" id="SM00833">
    <property type="entry name" value="CobW_C"/>
    <property type="match status" value="1"/>
</dbReference>
<dbReference type="GO" id="GO:0000166">
    <property type="term" value="F:nucleotide binding"/>
    <property type="evidence" value="ECO:0007669"/>
    <property type="project" value="UniProtKB-KW"/>
</dbReference>
<reference evidence="8 9" key="1">
    <citation type="submission" date="2020-07" db="EMBL/GenBank/DDBJ databases">
        <title>Genomic Encyclopedia of Type Strains, Phase IV (KMG-IV): sequencing the most valuable type-strain genomes for metagenomic binning, comparative biology and taxonomic classification.</title>
        <authorList>
            <person name="Goeker M."/>
        </authorList>
    </citation>
    <scope>NUCLEOTIDE SEQUENCE [LARGE SCALE GENOMIC DNA]</scope>
    <source>
        <strain evidence="8 9">DSM 17721</strain>
    </source>
</reference>
<dbReference type="AlphaFoldDB" id="A0A7W0C746"/>
<dbReference type="EMBL" id="JACDUS010000002">
    <property type="protein sequence ID" value="MBA2880394.1"/>
    <property type="molecule type" value="Genomic_DNA"/>
</dbReference>
<evidence type="ECO:0000256" key="4">
    <source>
        <dbReference type="ARBA" id="ARBA00034320"/>
    </source>
</evidence>
<comment type="catalytic activity">
    <reaction evidence="6">
        <text>GTP + H2O = GDP + phosphate + H(+)</text>
        <dbReference type="Rhea" id="RHEA:19669"/>
        <dbReference type="ChEBI" id="CHEBI:15377"/>
        <dbReference type="ChEBI" id="CHEBI:15378"/>
        <dbReference type="ChEBI" id="CHEBI:37565"/>
        <dbReference type="ChEBI" id="CHEBI:43474"/>
        <dbReference type="ChEBI" id="CHEBI:58189"/>
    </reaction>
    <physiologicalReaction direction="left-to-right" evidence="6">
        <dbReference type="Rhea" id="RHEA:19670"/>
    </physiologicalReaction>
</comment>
<evidence type="ECO:0000256" key="5">
    <source>
        <dbReference type="ARBA" id="ARBA00045658"/>
    </source>
</evidence>
<evidence type="ECO:0000256" key="3">
    <source>
        <dbReference type="ARBA" id="ARBA00023186"/>
    </source>
</evidence>
<feature type="domain" description="CobW C-terminal" evidence="7">
    <location>
        <begin position="240"/>
        <end position="330"/>
    </location>
</feature>
<dbReference type="InterPro" id="IPR027417">
    <property type="entry name" value="P-loop_NTPase"/>
</dbReference>
<dbReference type="RefSeq" id="WP_181550082.1">
    <property type="nucleotide sequence ID" value="NZ_JACDUS010000002.1"/>
</dbReference>
<evidence type="ECO:0000313" key="9">
    <source>
        <dbReference type="Proteomes" id="UP000525298"/>
    </source>
</evidence>
<dbReference type="Proteomes" id="UP000525298">
    <property type="component" value="Unassembled WGS sequence"/>
</dbReference>
<evidence type="ECO:0000259" key="7">
    <source>
        <dbReference type="SMART" id="SM00833"/>
    </source>
</evidence>
<proteinExistence type="inferred from homology"/>
<dbReference type="PANTHER" id="PTHR13748:SF46">
    <property type="entry name" value="ZINC CHAPERONE YEIR"/>
    <property type="match status" value="1"/>
</dbReference>
<dbReference type="SUPFAM" id="SSF52540">
    <property type="entry name" value="P-loop containing nucleoside triphosphate hydrolases"/>
    <property type="match status" value="1"/>
</dbReference>
<dbReference type="GO" id="GO:0005737">
    <property type="term" value="C:cytoplasm"/>
    <property type="evidence" value="ECO:0007669"/>
    <property type="project" value="TreeGrafter"/>
</dbReference>
<dbReference type="InterPro" id="IPR003495">
    <property type="entry name" value="CobW/HypB/UreG_nucleotide-bd"/>
</dbReference>
<evidence type="ECO:0000256" key="6">
    <source>
        <dbReference type="ARBA" id="ARBA00049117"/>
    </source>
</evidence>
<dbReference type="Pfam" id="PF02492">
    <property type="entry name" value="cobW"/>
    <property type="match status" value="1"/>
</dbReference>
<evidence type="ECO:0000256" key="2">
    <source>
        <dbReference type="ARBA" id="ARBA00022801"/>
    </source>
</evidence>
<comment type="similarity">
    <text evidence="4">Belongs to the SIMIBI class G3E GTPase family. ZNG1 subfamily.</text>
</comment>
<comment type="function">
    <text evidence="5">Zinc chaperone that directly transfers zinc cofactor to target proteins, thereby activating them. Zinc is transferred from the CXCC motif in the GTPase domain to the zinc binding site in target proteins in a process requiring GTP hydrolysis.</text>
</comment>
<gene>
    <name evidence="8" type="ORF">HNR65_000712</name>
</gene>
<sequence>MIVDIVFGFLGAGKTTFITRILNDWAVKEKTVVLVNEFGEVGLDGELLAMQGGNVVEMPSGCICCTLQADFKTQLMDIIDTIQPERTIIEPTGVATISQIRSIIELQVFEGAIEEINDILIVDATGFMDLYKANRHFVESQIEYANIVILNKYDRVDKRKAMLTRNSISAINPGITVLTAAFGAVDWAEYQLALSTVFRSTPSIDVERGHDHDLAHQDRSSSPANGRKLRFSENQDALGYESFGYVFENLSFDPESLDSFFHMLKQEAAGMGEIVRAKGIFQIGDKGVLMEIASGELSTQPAGQVRDSKISVIGKSLDRDKISAALKQCTTEKS</sequence>
<dbReference type="PANTHER" id="PTHR13748">
    <property type="entry name" value="COBW-RELATED"/>
    <property type="match status" value="1"/>
</dbReference>
<dbReference type="Gene3D" id="3.30.1220.10">
    <property type="entry name" value="CobW-like, C-terminal domain"/>
    <property type="match status" value="1"/>
</dbReference>
<dbReference type="InterPro" id="IPR036627">
    <property type="entry name" value="CobW-likC_sf"/>
</dbReference>
<dbReference type="Gene3D" id="3.40.50.300">
    <property type="entry name" value="P-loop containing nucleotide triphosphate hydrolases"/>
    <property type="match status" value="1"/>
</dbReference>
<keyword evidence="9" id="KW-1185">Reference proteome</keyword>
<organism evidence="8 9">
    <name type="scientific">Desulfosalsimonas propionicica</name>
    <dbReference type="NCBI Taxonomy" id="332175"/>
    <lineage>
        <taxon>Bacteria</taxon>
        <taxon>Pseudomonadati</taxon>
        <taxon>Thermodesulfobacteriota</taxon>
        <taxon>Desulfobacteria</taxon>
        <taxon>Desulfobacterales</taxon>
        <taxon>Desulfosalsimonadaceae</taxon>
        <taxon>Desulfosalsimonas</taxon>
    </lineage>
</organism>
<accession>A0A7W0C746</accession>
<evidence type="ECO:0000256" key="1">
    <source>
        <dbReference type="ARBA" id="ARBA00022741"/>
    </source>
</evidence>
<dbReference type="CDD" id="cd03112">
    <property type="entry name" value="CobW-like"/>
    <property type="match status" value="1"/>
</dbReference>
<protein>
    <submittedName>
        <fullName evidence="8">G3E family GTPase</fullName>
    </submittedName>
</protein>
<keyword evidence="3" id="KW-0143">Chaperone</keyword>
<dbReference type="InterPro" id="IPR011629">
    <property type="entry name" value="CobW-like_C"/>
</dbReference>